<keyword evidence="3 5" id="KW-0117">Actin capping</keyword>
<comment type="subunit">
    <text evidence="5">Heterodimer of an alpha and a beta subunit.</text>
</comment>
<dbReference type="InterPro" id="IPR017865">
    <property type="entry name" value="F-actin_cap_asu_CS"/>
</dbReference>
<dbReference type="InterPro" id="IPR042489">
    <property type="entry name" value="CapZ_alpha_1"/>
</dbReference>
<dbReference type="PANTHER" id="PTHR10653">
    <property type="entry name" value="F-ACTIN-CAPPING PROTEIN SUBUNIT ALPHA"/>
    <property type="match status" value="1"/>
</dbReference>
<evidence type="ECO:0000256" key="1">
    <source>
        <dbReference type="ARBA" id="ARBA00010479"/>
    </source>
</evidence>
<reference evidence="6 7" key="1">
    <citation type="submission" date="2021-02" db="EMBL/GenBank/DDBJ databases">
        <title>Variation within the Batrachochytrium salamandrivorans European outbreak.</title>
        <authorList>
            <person name="Kelly M."/>
            <person name="Pasmans F."/>
            <person name="Shea T.P."/>
            <person name="Munoz J.F."/>
            <person name="Carranza S."/>
            <person name="Cuomo C.A."/>
            <person name="Martel A."/>
        </authorList>
    </citation>
    <scope>NUCLEOTIDE SEQUENCE [LARGE SCALE GENOMIC DNA]</scope>
    <source>
        <strain evidence="6 7">AMFP18/2</strain>
    </source>
</reference>
<comment type="function">
    <text evidence="5">F-actin-capping proteins bind in a Ca(2+)-independent manner to the fast growing ends of actin filaments (barbed end) thereby blocking the exchange of subunits at these ends. Unlike other capping proteins (such as gelsolin and severin), these proteins do not sever actin filaments.</text>
</comment>
<evidence type="ECO:0000313" key="7">
    <source>
        <dbReference type="Proteomes" id="UP001648503"/>
    </source>
</evidence>
<dbReference type="InterPro" id="IPR042276">
    <property type="entry name" value="CapZ_alpha/beta_2"/>
</dbReference>
<dbReference type="PANTHER" id="PTHR10653:SF0">
    <property type="entry name" value="F-ACTIN-CAPPING PROTEIN SUBUNIT ALPHA"/>
    <property type="match status" value="1"/>
</dbReference>
<dbReference type="PROSITE" id="PS00748">
    <property type="entry name" value="F_ACTIN_CAPPING_A_1"/>
    <property type="match status" value="1"/>
</dbReference>
<protein>
    <recommendedName>
        <fullName evidence="2 5">F-actin-capping protein subunit alpha</fullName>
    </recommendedName>
</protein>
<evidence type="ECO:0000256" key="2">
    <source>
        <dbReference type="ARBA" id="ARBA00014038"/>
    </source>
</evidence>
<dbReference type="SUPFAM" id="SSF90096">
    <property type="entry name" value="Subunits of heterodimeric actin filament capping protein Capz"/>
    <property type="match status" value="1"/>
</dbReference>
<dbReference type="InterPro" id="IPR002189">
    <property type="entry name" value="CapZ_alpha"/>
</dbReference>
<evidence type="ECO:0000256" key="3">
    <source>
        <dbReference type="ARBA" id="ARBA00022467"/>
    </source>
</evidence>
<evidence type="ECO:0000313" key="6">
    <source>
        <dbReference type="EMBL" id="KAH6587231.1"/>
    </source>
</evidence>
<dbReference type="Gene3D" id="3.30.1140.60">
    <property type="entry name" value="F-actin capping protein, alpha subunit"/>
    <property type="match status" value="1"/>
</dbReference>
<keyword evidence="7" id="KW-1185">Reference proteome</keyword>
<evidence type="ECO:0000256" key="4">
    <source>
        <dbReference type="ARBA" id="ARBA00023203"/>
    </source>
</evidence>
<dbReference type="Pfam" id="PF01267">
    <property type="entry name" value="F-actin_cap_A"/>
    <property type="match status" value="1"/>
</dbReference>
<dbReference type="PRINTS" id="PR00191">
    <property type="entry name" value="FACTINCAPA"/>
</dbReference>
<dbReference type="InterPro" id="IPR037282">
    <property type="entry name" value="CapZ_alpha/beta"/>
</dbReference>
<dbReference type="Proteomes" id="UP001648503">
    <property type="component" value="Unassembled WGS sequence"/>
</dbReference>
<comment type="caution">
    <text evidence="6">The sequence shown here is derived from an EMBL/GenBank/DDBJ whole genome shotgun (WGS) entry which is preliminary data.</text>
</comment>
<proteinExistence type="inferred from homology"/>
<keyword evidence="4 5" id="KW-0009">Actin-binding</keyword>
<comment type="similarity">
    <text evidence="1 5">Belongs to the F-actin-capping protein alpha subunit family.</text>
</comment>
<dbReference type="EMBL" id="JAFCIX010000567">
    <property type="protein sequence ID" value="KAH6587231.1"/>
    <property type="molecule type" value="Genomic_DNA"/>
</dbReference>
<name>A0ABQ8EVC0_9FUNG</name>
<sequence length="279" mass="30952">MTTSDADKLEIVTGFIKDSPPGEINDVFNDVRSLLGDDALLQTVVDSTLADHHAQQFISVKVPNKDYEVILGKHGLVGTNSYIDPRSGQLLTVDLVHQTVQKAEPFDSKSPAHLLEQRAALDSAIEEYTSSFYPSSVSTVWIANDDSLVVAIVANKYHPDSFWSGRWRSQWTIHPSSSLLTGFAKVQVHYYEDGNVQHNSVKEYSFTINTSDDPATLAATVVKHISKTEAEYQTTLNDGHAHFASETFKSLRRALPVSRTKIEWQGILSYKIGSELVSK</sequence>
<dbReference type="Gene3D" id="3.90.1150.210">
    <property type="entry name" value="F-actin capping protein, beta subunit"/>
    <property type="match status" value="1"/>
</dbReference>
<organism evidence="6 7">
    <name type="scientific">Batrachochytrium salamandrivorans</name>
    <dbReference type="NCBI Taxonomy" id="1357716"/>
    <lineage>
        <taxon>Eukaryota</taxon>
        <taxon>Fungi</taxon>
        <taxon>Fungi incertae sedis</taxon>
        <taxon>Chytridiomycota</taxon>
        <taxon>Chytridiomycota incertae sedis</taxon>
        <taxon>Chytridiomycetes</taxon>
        <taxon>Rhizophydiales</taxon>
        <taxon>Rhizophydiales incertae sedis</taxon>
        <taxon>Batrachochytrium</taxon>
    </lineage>
</organism>
<evidence type="ECO:0000256" key="5">
    <source>
        <dbReference type="RuleBase" id="RU365077"/>
    </source>
</evidence>
<gene>
    <name evidence="6" type="ORF">BASA50_001364</name>
</gene>
<accession>A0ABQ8EVC0</accession>